<feature type="signal peptide" evidence="2">
    <location>
        <begin position="1"/>
        <end position="22"/>
    </location>
</feature>
<feature type="compositionally biased region" description="Basic and acidic residues" evidence="1">
    <location>
        <begin position="84"/>
        <end position="94"/>
    </location>
</feature>
<organism evidence="3 4">
    <name type="scientific">Nitrospira moscoviensis</name>
    <dbReference type="NCBI Taxonomy" id="42253"/>
    <lineage>
        <taxon>Bacteria</taxon>
        <taxon>Pseudomonadati</taxon>
        <taxon>Nitrospirota</taxon>
        <taxon>Nitrospiria</taxon>
        <taxon>Nitrospirales</taxon>
        <taxon>Nitrospiraceae</taxon>
        <taxon>Nitrospira</taxon>
    </lineage>
</organism>
<dbReference type="Proteomes" id="UP000069205">
    <property type="component" value="Chromosome"/>
</dbReference>
<keyword evidence="4" id="KW-1185">Reference proteome</keyword>
<name>A0A0K2GCH4_NITMO</name>
<dbReference type="STRING" id="42253.NITMOv2_2245"/>
<evidence type="ECO:0000313" key="3">
    <source>
        <dbReference type="EMBL" id="ALA58661.1"/>
    </source>
</evidence>
<reference evidence="3 4" key="1">
    <citation type="journal article" date="2015" name="Proc. Natl. Acad. Sci. U.S.A.">
        <title>Expanded metabolic versatility of ubiquitous nitrite-oxidizing bacteria from the genus Nitrospira.</title>
        <authorList>
            <person name="Koch H."/>
            <person name="Lucker S."/>
            <person name="Albertsen M."/>
            <person name="Kitzinger K."/>
            <person name="Herbold C."/>
            <person name="Spieck E."/>
            <person name="Nielsen P.H."/>
            <person name="Wagner M."/>
            <person name="Daims H."/>
        </authorList>
    </citation>
    <scope>NUCLEOTIDE SEQUENCE [LARGE SCALE GENOMIC DNA]</scope>
    <source>
        <strain evidence="3 4">NSP M-1</strain>
    </source>
</reference>
<keyword evidence="2" id="KW-0732">Signal</keyword>
<proteinExistence type="predicted"/>
<dbReference type="KEGG" id="nmv:NITMOv2_2245"/>
<sequence>MLFSLFRLVALSAVLSTVPALVAGTLMPGAEAAADASVAAPTRPAGVSAGNDVAAGAVEDSLRACLARIPQDASRGQRLIAEQTCHRDDGDRQPVKATGGR</sequence>
<dbReference type="AlphaFoldDB" id="A0A0K2GCH4"/>
<protein>
    <recommendedName>
        <fullName evidence="5">UrcA family protein</fullName>
    </recommendedName>
</protein>
<dbReference type="PATRIC" id="fig|42253.5.peg.2211"/>
<dbReference type="EMBL" id="CP011801">
    <property type="protein sequence ID" value="ALA58661.1"/>
    <property type="molecule type" value="Genomic_DNA"/>
</dbReference>
<accession>A0A0K2GCH4</accession>
<evidence type="ECO:0000256" key="2">
    <source>
        <dbReference type="SAM" id="SignalP"/>
    </source>
</evidence>
<feature type="region of interest" description="Disordered" evidence="1">
    <location>
        <begin position="78"/>
        <end position="101"/>
    </location>
</feature>
<dbReference type="RefSeq" id="WP_053379800.1">
    <property type="nucleotide sequence ID" value="NZ_CP011801.1"/>
</dbReference>
<gene>
    <name evidence="3" type="ORF">NITMOv2_2245</name>
</gene>
<evidence type="ECO:0008006" key="5">
    <source>
        <dbReference type="Google" id="ProtNLM"/>
    </source>
</evidence>
<evidence type="ECO:0000313" key="4">
    <source>
        <dbReference type="Proteomes" id="UP000069205"/>
    </source>
</evidence>
<dbReference type="OrthoDB" id="10008710at2"/>
<evidence type="ECO:0000256" key="1">
    <source>
        <dbReference type="SAM" id="MobiDB-lite"/>
    </source>
</evidence>
<feature type="chain" id="PRO_5005476723" description="UrcA family protein" evidence="2">
    <location>
        <begin position="23"/>
        <end position="101"/>
    </location>
</feature>